<dbReference type="Proteomes" id="UP000054097">
    <property type="component" value="Unassembled WGS sequence"/>
</dbReference>
<accession>A0A0C3AMP6</accession>
<evidence type="ECO:0000313" key="4">
    <source>
        <dbReference type="Proteomes" id="UP000054097"/>
    </source>
</evidence>
<keyword evidence="4" id="KW-1185">Reference proteome</keyword>
<dbReference type="Gene3D" id="3.40.630.30">
    <property type="match status" value="1"/>
</dbReference>
<dbReference type="EMBL" id="KN824423">
    <property type="protein sequence ID" value="KIM20551.1"/>
    <property type="molecule type" value="Genomic_DNA"/>
</dbReference>
<dbReference type="Pfam" id="PF13480">
    <property type="entry name" value="Acetyltransf_6"/>
    <property type="match status" value="1"/>
</dbReference>
<gene>
    <name evidence="3" type="ORF">M408DRAFT_333928</name>
</gene>
<reference evidence="4" key="2">
    <citation type="submission" date="2015-01" db="EMBL/GenBank/DDBJ databases">
        <title>Evolutionary Origins and Diversification of the Mycorrhizal Mutualists.</title>
        <authorList>
            <consortium name="DOE Joint Genome Institute"/>
            <consortium name="Mycorrhizal Genomics Consortium"/>
            <person name="Kohler A."/>
            <person name="Kuo A."/>
            <person name="Nagy L.G."/>
            <person name="Floudas D."/>
            <person name="Copeland A."/>
            <person name="Barry K.W."/>
            <person name="Cichocki N."/>
            <person name="Veneault-Fourrey C."/>
            <person name="LaButti K."/>
            <person name="Lindquist E.A."/>
            <person name="Lipzen A."/>
            <person name="Lundell T."/>
            <person name="Morin E."/>
            <person name="Murat C."/>
            <person name="Riley R."/>
            <person name="Ohm R."/>
            <person name="Sun H."/>
            <person name="Tunlid A."/>
            <person name="Henrissat B."/>
            <person name="Grigoriev I.V."/>
            <person name="Hibbett D.S."/>
            <person name="Martin F."/>
        </authorList>
    </citation>
    <scope>NUCLEOTIDE SEQUENCE [LARGE SCALE GENOMIC DNA]</scope>
    <source>
        <strain evidence="4">MAFF 305830</strain>
    </source>
</reference>
<dbReference type="AlphaFoldDB" id="A0A0C3AMP6"/>
<feature type="transmembrane region" description="Helical" evidence="1">
    <location>
        <begin position="144"/>
        <end position="167"/>
    </location>
</feature>
<organism evidence="3 4">
    <name type="scientific">Serendipita vermifera MAFF 305830</name>
    <dbReference type="NCBI Taxonomy" id="933852"/>
    <lineage>
        <taxon>Eukaryota</taxon>
        <taxon>Fungi</taxon>
        <taxon>Dikarya</taxon>
        <taxon>Basidiomycota</taxon>
        <taxon>Agaricomycotina</taxon>
        <taxon>Agaricomycetes</taxon>
        <taxon>Sebacinales</taxon>
        <taxon>Serendipitaceae</taxon>
        <taxon>Serendipita</taxon>
    </lineage>
</organism>
<proteinExistence type="predicted"/>
<evidence type="ECO:0000256" key="1">
    <source>
        <dbReference type="SAM" id="Phobius"/>
    </source>
</evidence>
<feature type="transmembrane region" description="Helical" evidence="1">
    <location>
        <begin position="60"/>
        <end position="79"/>
    </location>
</feature>
<evidence type="ECO:0000313" key="3">
    <source>
        <dbReference type="EMBL" id="KIM20551.1"/>
    </source>
</evidence>
<dbReference type="InterPro" id="IPR038740">
    <property type="entry name" value="BioF2-like_GNAT_dom"/>
</dbReference>
<keyword evidence="1" id="KW-1133">Transmembrane helix</keyword>
<protein>
    <recommendedName>
        <fullName evidence="2">BioF2-like acetyltransferase domain-containing protein</fullName>
    </recommendedName>
</protein>
<feature type="transmembrane region" description="Helical" evidence="1">
    <location>
        <begin position="252"/>
        <end position="277"/>
    </location>
</feature>
<feature type="transmembrane region" description="Helical" evidence="1">
    <location>
        <begin position="27"/>
        <end position="48"/>
    </location>
</feature>
<keyword evidence="1" id="KW-0472">Membrane</keyword>
<dbReference type="SUPFAM" id="SSF55729">
    <property type="entry name" value="Acyl-CoA N-acyltransferases (Nat)"/>
    <property type="match status" value="1"/>
</dbReference>
<evidence type="ECO:0000259" key="2">
    <source>
        <dbReference type="Pfam" id="PF13480"/>
    </source>
</evidence>
<dbReference type="OrthoDB" id="3201963at2759"/>
<name>A0A0C3AMP6_SERVB</name>
<feature type="domain" description="BioF2-like acetyltransferase" evidence="2">
    <location>
        <begin position="633"/>
        <end position="771"/>
    </location>
</feature>
<dbReference type="HOGENOM" id="CLU_017660_0_0_1"/>
<dbReference type="STRING" id="933852.A0A0C3AMP6"/>
<reference evidence="3 4" key="1">
    <citation type="submission" date="2014-04" db="EMBL/GenBank/DDBJ databases">
        <authorList>
            <consortium name="DOE Joint Genome Institute"/>
            <person name="Kuo A."/>
            <person name="Zuccaro A."/>
            <person name="Kohler A."/>
            <person name="Nagy L.G."/>
            <person name="Floudas D."/>
            <person name="Copeland A."/>
            <person name="Barry K.W."/>
            <person name="Cichocki N."/>
            <person name="Veneault-Fourrey C."/>
            <person name="LaButti K."/>
            <person name="Lindquist E.A."/>
            <person name="Lipzen A."/>
            <person name="Lundell T."/>
            <person name="Morin E."/>
            <person name="Murat C."/>
            <person name="Sun H."/>
            <person name="Tunlid A."/>
            <person name="Henrissat B."/>
            <person name="Grigoriev I.V."/>
            <person name="Hibbett D.S."/>
            <person name="Martin F."/>
            <person name="Nordberg H.P."/>
            <person name="Cantor M.N."/>
            <person name="Hua S.X."/>
        </authorList>
    </citation>
    <scope>NUCLEOTIDE SEQUENCE [LARGE SCALE GENOMIC DNA]</scope>
    <source>
        <strain evidence="3 4">MAFF 305830</strain>
    </source>
</reference>
<dbReference type="InterPro" id="IPR016181">
    <property type="entry name" value="Acyl_CoA_acyltransferase"/>
</dbReference>
<feature type="transmembrane region" description="Helical" evidence="1">
    <location>
        <begin position="179"/>
        <end position="197"/>
    </location>
</feature>
<feature type="transmembrane region" description="Helical" evidence="1">
    <location>
        <begin position="217"/>
        <end position="240"/>
    </location>
</feature>
<sequence length="815" mass="89545">MSESKSEAKTFVADLPRKARYLESWRIVICSVAAFLLNMLALILNLTLIQNKKLHVFPPAIIGMVAAALALVSVAFDVISADPTTAPKRLVLSSQSRTAIRQMTCFLAFVPVIVTLVMLTLQAINSGGKFNSYLNIQTAPGASLILVDCLALVADLFLCATMASLVWWPVHRAARSSMILSSLLQCTIATILIAVNWNPYIGCILRPTTTGTATFTLHQHVGSLLFTTAIFSFGICCTIKEGDRINKVFTRFILFYTILACFTVFMLVVTLGLALHLYFDNSLKALVSDATLMCDPILSGCALILFGVNFWATNFLQEPPPSSLAVEKIDLNELSQVQRDAFAKLINKHGKNIPDAPNGEAAMSLMRAYCNANIPGMNCIVLRVYKPSRIPDKTQILNTMAVNYSYEDDWAWRNLDLEQMAIRRQTLMPEIPEIVEPAAPPPPKLSKKQQKKIAKAKADNAANGGPTIPLSPITSPEQLQAELEFAQKLESTEALVMMTQIDNYDLTGTVKGVAGKILRRTLGGESYFKPLCVRLGFLAFHWPFRAATFYTSHTRRPVARSAAVLRAVAEWNTARPTNERCSVLLDPTYQHGDGERAIAPSGWQSTPLPPSHVIDLRPYKGKTLAEYLKAIKYRDQEANFKRAGGEVVESEGEFTEAQCEEVMRLWHQIAEKRVAGGDTAVLATPDEGMLMSLSGGPKKEGKNDDRSLLFLRAEGKTVASCVLFRLGDTITSDLQGLDYELARPLKAYFVMMQHVIAIALREGRSFVDFGPTTPKPKCDIGCVSVGITGAMYAVSPIIRTAIRVAASKVTESLHE</sequence>
<feature type="transmembrane region" description="Helical" evidence="1">
    <location>
        <begin position="100"/>
        <end position="124"/>
    </location>
</feature>
<keyword evidence="1" id="KW-0812">Transmembrane</keyword>